<evidence type="ECO:0000256" key="1">
    <source>
        <dbReference type="SAM" id="MobiDB-lite"/>
    </source>
</evidence>
<keyword evidence="2" id="KW-1185">Reference proteome</keyword>
<dbReference type="WBParaSite" id="L893_g11232.t1">
    <property type="protein sequence ID" value="L893_g11232.t1"/>
    <property type="gene ID" value="L893_g11232"/>
</dbReference>
<name>A0A1I7Y0N3_9BILA</name>
<accession>A0A1I7Y0N3</accession>
<dbReference type="Proteomes" id="UP000095287">
    <property type="component" value="Unplaced"/>
</dbReference>
<evidence type="ECO:0000313" key="3">
    <source>
        <dbReference type="WBParaSite" id="L893_g11232.t1"/>
    </source>
</evidence>
<dbReference type="AlphaFoldDB" id="A0A1I7Y0N3"/>
<organism evidence="2 3">
    <name type="scientific">Steinernema glaseri</name>
    <dbReference type="NCBI Taxonomy" id="37863"/>
    <lineage>
        <taxon>Eukaryota</taxon>
        <taxon>Metazoa</taxon>
        <taxon>Ecdysozoa</taxon>
        <taxon>Nematoda</taxon>
        <taxon>Chromadorea</taxon>
        <taxon>Rhabditida</taxon>
        <taxon>Tylenchina</taxon>
        <taxon>Panagrolaimomorpha</taxon>
        <taxon>Strongyloidoidea</taxon>
        <taxon>Steinernematidae</taxon>
        <taxon>Steinernema</taxon>
    </lineage>
</organism>
<protein>
    <submittedName>
        <fullName evidence="3">Uncharacterized protein</fullName>
    </submittedName>
</protein>
<feature type="region of interest" description="Disordered" evidence="1">
    <location>
        <begin position="121"/>
        <end position="145"/>
    </location>
</feature>
<reference evidence="3" key="1">
    <citation type="submission" date="2016-11" db="UniProtKB">
        <authorList>
            <consortium name="WormBaseParasite"/>
        </authorList>
    </citation>
    <scope>IDENTIFICATION</scope>
</reference>
<evidence type="ECO:0000313" key="2">
    <source>
        <dbReference type="Proteomes" id="UP000095287"/>
    </source>
</evidence>
<proteinExistence type="predicted"/>
<sequence length="174" mass="18977">MRRPKSTRRSRPEGTLGVCSMLTTKRGVEYIHREEPRSKSHTNDLRYLNRDSMTKPMDQAKKVLGGSGPRSRLVGLIRKQSEVSNSDRGDTWCIRRELHVAFTAAIILAERGDVSGQLLGSAASSEATRTGAARPKKVEGDADYKTPAGLATRGCFIDDLATSRSMKNGGKAEG</sequence>